<dbReference type="InterPro" id="IPR000160">
    <property type="entry name" value="GGDEF_dom"/>
</dbReference>
<evidence type="ECO:0000313" key="7">
    <source>
        <dbReference type="EMBL" id="MBT2987356.1"/>
    </source>
</evidence>
<feature type="domain" description="HAMP" evidence="5">
    <location>
        <begin position="112"/>
        <end position="164"/>
    </location>
</feature>
<dbReference type="SUPFAM" id="SSF141868">
    <property type="entry name" value="EAL domain-like"/>
    <property type="match status" value="1"/>
</dbReference>
<protein>
    <submittedName>
        <fullName evidence="7">EAL domain-containing protein</fullName>
    </submittedName>
</protein>
<dbReference type="InterPro" id="IPR013767">
    <property type="entry name" value="PAS_fold"/>
</dbReference>
<comment type="caution">
    <text evidence="7">The sequence shown here is derived from an EMBL/GenBank/DDBJ whole genome shotgun (WGS) entry which is preliminary data.</text>
</comment>
<name>A0A944M3J1_9GAMM</name>
<dbReference type="Pfam" id="PF00563">
    <property type="entry name" value="EAL"/>
    <property type="match status" value="1"/>
</dbReference>
<dbReference type="Gene3D" id="3.30.70.270">
    <property type="match status" value="1"/>
</dbReference>
<dbReference type="Gene3D" id="3.20.20.450">
    <property type="entry name" value="EAL domain"/>
    <property type="match status" value="1"/>
</dbReference>
<dbReference type="GO" id="GO:0003824">
    <property type="term" value="F:catalytic activity"/>
    <property type="evidence" value="ECO:0007669"/>
    <property type="project" value="UniProtKB-ARBA"/>
</dbReference>
<dbReference type="InterPro" id="IPR001633">
    <property type="entry name" value="EAL_dom"/>
</dbReference>
<dbReference type="InterPro" id="IPR035965">
    <property type="entry name" value="PAS-like_dom_sf"/>
</dbReference>
<dbReference type="AlphaFoldDB" id="A0A944M3J1"/>
<dbReference type="PANTHER" id="PTHR44757">
    <property type="entry name" value="DIGUANYLATE CYCLASE DGCP"/>
    <property type="match status" value="1"/>
</dbReference>
<sequence>MPIREMQLKSKFVAALAALFLCLFAVDIYLEYLDLSEGVAAAVEPARGSSEATQSSSLPHKPDLDLFSVATSNSQPEVELRLKMLVLIKERAIFYTLGFLLSFLLVSWLLNKMLLTPVSRLKQVATELARGNYLAAENLPEHDELTHVSQAFKRMAGEIAKREQAVNQQKGLYAALSQTSKTILRNRSPQVLFERVCDIAVTFGGFNAAWIGEVNNMGNSVLPMACAGINLESLKACTFDLDLTDPQADSPLAISVYGKCPSVIDEIDVDPGRTAWHRLARLSGSRSAAVFPIVNRQHVVATLTVYAQDRNYFTLTVHDLLHEMVNDLAFAIENYERNQAHQVAHESLEKSSSQLEAVNKKMSLILESTGEGIFGIDERGACTFINKAAAEMLGYNQDELLNLEIHKRIRMFDEAGKSFNSTVLQQGESVRVKDESFLRKNETLFPVEYSTYPIMEDGRFKGSVTVFRDVTATRSMMREMRFLATHDSLTHLLNRHAFDQRLRQAFASSKEKGVQHVLLYMDLDQFKLVNDTCGHVAGDMMLRQLSHRLQRTIGGNDVLARLGGDEFGLLLESCQLERAQQLANKICSVVKDFRFSWEGRSFSTGVSIGIVAIGPNTESPHSALSSADAACYVAKDMGRNRIHVYQPYDEEIKRQQGEMRWVGRIESAMDQQRFSLLQQPIMSLRSSAIGDEHIEVLLRMKDERGKQIMPGAFIPAAERYNIMVSLDRWVISHAFRWLSENPQRLDELGLCAINLSGQSLGDSGLHEHILEQLRKYNLPADKISFEITETAVVSRLDQAARFISLLKRRGFRFALDDFGTGMSSFSYLKRLPVDYLKIDGSFVSNMVNDPVDRAMVESINEIGHLMGLQTIAEYVENDQTLEQLIDIGVDYAQGFGVVRPMPLDIAGRGPLNAA</sequence>
<organism evidence="7 8">
    <name type="scientific">Candidatus Thiodiazotropha taylori</name>
    <dbReference type="NCBI Taxonomy" id="2792791"/>
    <lineage>
        <taxon>Bacteria</taxon>
        <taxon>Pseudomonadati</taxon>
        <taxon>Pseudomonadota</taxon>
        <taxon>Gammaproteobacteria</taxon>
        <taxon>Chromatiales</taxon>
        <taxon>Sedimenticolaceae</taxon>
        <taxon>Candidatus Thiodiazotropha</taxon>
    </lineage>
</organism>
<dbReference type="Pfam" id="PF13185">
    <property type="entry name" value="GAF_2"/>
    <property type="match status" value="1"/>
</dbReference>
<dbReference type="GO" id="GO:0006355">
    <property type="term" value="P:regulation of DNA-templated transcription"/>
    <property type="evidence" value="ECO:0007669"/>
    <property type="project" value="InterPro"/>
</dbReference>
<dbReference type="Pfam" id="PF00672">
    <property type="entry name" value="HAMP"/>
    <property type="match status" value="1"/>
</dbReference>
<evidence type="ECO:0000256" key="1">
    <source>
        <dbReference type="ARBA" id="ARBA00001946"/>
    </source>
</evidence>
<dbReference type="CDD" id="cd06225">
    <property type="entry name" value="HAMP"/>
    <property type="match status" value="1"/>
</dbReference>
<evidence type="ECO:0000259" key="4">
    <source>
        <dbReference type="PROSITE" id="PS50883"/>
    </source>
</evidence>
<evidence type="ECO:0000259" key="6">
    <source>
        <dbReference type="PROSITE" id="PS50887"/>
    </source>
</evidence>
<evidence type="ECO:0000256" key="2">
    <source>
        <dbReference type="SAM" id="Phobius"/>
    </source>
</evidence>
<dbReference type="Gene3D" id="6.10.340.10">
    <property type="match status" value="1"/>
</dbReference>
<dbReference type="PROSITE" id="PS50112">
    <property type="entry name" value="PAS"/>
    <property type="match status" value="1"/>
</dbReference>
<dbReference type="Gene3D" id="3.30.450.20">
    <property type="entry name" value="PAS domain"/>
    <property type="match status" value="1"/>
</dbReference>
<dbReference type="InterPro" id="IPR052155">
    <property type="entry name" value="Biofilm_reg_signaling"/>
</dbReference>
<dbReference type="NCBIfam" id="TIGR00229">
    <property type="entry name" value="sensory_box"/>
    <property type="match status" value="1"/>
</dbReference>
<evidence type="ECO:0000259" key="5">
    <source>
        <dbReference type="PROSITE" id="PS50885"/>
    </source>
</evidence>
<dbReference type="SMART" id="SM00267">
    <property type="entry name" value="GGDEF"/>
    <property type="match status" value="1"/>
</dbReference>
<dbReference type="FunFam" id="3.30.70.270:FF:000001">
    <property type="entry name" value="Diguanylate cyclase domain protein"/>
    <property type="match status" value="1"/>
</dbReference>
<dbReference type="GO" id="GO:0007165">
    <property type="term" value="P:signal transduction"/>
    <property type="evidence" value="ECO:0007669"/>
    <property type="project" value="InterPro"/>
</dbReference>
<dbReference type="InterPro" id="IPR000014">
    <property type="entry name" value="PAS"/>
</dbReference>
<dbReference type="PANTHER" id="PTHR44757:SF4">
    <property type="entry name" value="DIGUANYLATE CYCLASE DGCE-RELATED"/>
    <property type="match status" value="1"/>
</dbReference>
<dbReference type="PROSITE" id="PS50887">
    <property type="entry name" value="GGDEF"/>
    <property type="match status" value="1"/>
</dbReference>
<dbReference type="Pfam" id="PF00990">
    <property type="entry name" value="GGDEF"/>
    <property type="match status" value="1"/>
</dbReference>
<dbReference type="Proteomes" id="UP000770889">
    <property type="component" value="Unassembled WGS sequence"/>
</dbReference>
<feature type="transmembrane region" description="Helical" evidence="2">
    <location>
        <begin position="12"/>
        <end position="30"/>
    </location>
</feature>
<dbReference type="EMBL" id="JAHHGM010000001">
    <property type="protein sequence ID" value="MBT2987356.1"/>
    <property type="molecule type" value="Genomic_DNA"/>
</dbReference>
<dbReference type="SUPFAM" id="SSF55781">
    <property type="entry name" value="GAF domain-like"/>
    <property type="match status" value="1"/>
</dbReference>
<dbReference type="SUPFAM" id="SSF55073">
    <property type="entry name" value="Nucleotide cyclase"/>
    <property type="match status" value="1"/>
</dbReference>
<keyword evidence="2" id="KW-0812">Transmembrane</keyword>
<comment type="cofactor">
    <cofactor evidence="1">
        <name>Mg(2+)</name>
        <dbReference type="ChEBI" id="CHEBI:18420"/>
    </cofactor>
</comment>
<dbReference type="SMART" id="SM00052">
    <property type="entry name" value="EAL"/>
    <property type="match status" value="1"/>
</dbReference>
<dbReference type="InterPro" id="IPR029787">
    <property type="entry name" value="Nucleotide_cyclase"/>
</dbReference>
<evidence type="ECO:0000313" key="8">
    <source>
        <dbReference type="Proteomes" id="UP000770889"/>
    </source>
</evidence>
<dbReference type="InterPro" id="IPR003660">
    <property type="entry name" value="HAMP_dom"/>
</dbReference>
<dbReference type="CDD" id="cd00130">
    <property type="entry name" value="PAS"/>
    <property type="match status" value="1"/>
</dbReference>
<evidence type="ECO:0000259" key="3">
    <source>
        <dbReference type="PROSITE" id="PS50112"/>
    </source>
</evidence>
<dbReference type="CDD" id="cd01949">
    <property type="entry name" value="GGDEF"/>
    <property type="match status" value="1"/>
</dbReference>
<dbReference type="InterPro" id="IPR043128">
    <property type="entry name" value="Rev_trsase/Diguanyl_cyclase"/>
</dbReference>
<dbReference type="SUPFAM" id="SSF55785">
    <property type="entry name" value="PYP-like sensor domain (PAS domain)"/>
    <property type="match status" value="1"/>
</dbReference>
<dbReference type="PROSITE" id="PS50885">
    <property type="entry name" value="HAMP"/>
    <property type="match status" value="1"/>
</dbReference>
<dbReference type="SMART" id="SM00091">
    <property type="entry name" value="PAS"/>
    <property type="match status" value="1"/>
</dbReference>
<proteinExistence type="predicted"/>
<dbReference type="SMART" id="SM00304">
    <property type="entry name" value="HAMP"/>
    <property type="match status" value="1"/>
</dbReference>
<dbReference type="PROSITE" id="PS50883">
    <property type="entry name" value="EAL"/>
    <property type="match status" value="1"/>
</dbReference>
<accession>A0A944M3J1</accession>
<dbReference type="CDD" id="cd01948">
    <property type="entry name" value="EAL"/>
    <property type="match status" value="1"/>
</dbReference>
<dbReference type="InterPro" id="IPR029016">
    <property type="entry name" value="GAF-like_dom_sf"/>
</dbReference>
<dbReference type="GO" id="GO:0016020">
    <property type="term" value="C:membrane"/>
    <property type="evidence" value="ECO:0007669"/>
    <property type="project" value="InterPro"/>
</dbReference>
<feature type="domain" description="GGDEF" evidence="6">
    <location>
        <begin position="514"/>
        <end position="647"/>
    </location>
</feature>
<dbReference type="Pfam" id="PF00989">
    <property type="entry name" value="PAS"/>
    <property type="match status" value="1"/>
</dbReference>
<gene>
    <name evidence="7" type="ORF">KME65_00185</name>
</gene>
<feature type="domain" description="EAL" evidence="4">
    <location>
        <begin position="658"/>
        <end position="914"/>
    </location>
</feature>
<keyword evidence="2" id="KW-1133">Transmembrane helix</keyword>
<feature type="transmembrane region" description="Helical" evidence="2">
    <location>
        <begin position="92"/>
        <end position="110"/>
    </location>
</feature>
<keyword evidence="2" id="KW-0472">Membrane</keyword>
<dbReference type="InterPro" id="IPR035919">
    <property type="entry name" value="EAL_sf"/>
</dbReference>
<feature type="domain" description="PAS" evidence="3">
    <location>
        <begin position="358"/>
        <end position="402"/>
    </location>
</feature>
<reference evidence="7 8" key="1">
    <citation type="submission" date="2021-05" db="EMBL/GenBank/DDBJ databases">
        <title>Genetic and Functional Diversity in Clade A Lucinid endosymbionts from the Bahamas.</title>
        <authorList>
            <person name="Giani N.M."/>
            <person name="Engel A.S."/>
            <person name="Campbell B.J."/>
        </authorList>
    </citation>
    <scope>NUCLEOTIDE SEQUENCE [LARGE SCALE GENOMIC DNA]</scope>
    <source>
        <strain evidence="7">LUC16012Gg_MoonRockCtena</strain>
    </source>
</reference>
<dbReference type="Gene3D" id="3.30.450.40">
    <property type="match status" value="1"/>
</dbReference>
<dbReference type="NCBIfam" id="TIGR00254">
    <property type="entry name" value="GGDEF"/>
    <property type="match status" value="1"/>
</dbReference>
<dbReference type="InterPro" id="IPR003018">
    <property type="entry name" value="GAF"/>
</dbReference>